<accession>A0A1E3X2A0</accession>
<dbReference type="EMBL" id="MAYW01000395">
    <property type="protein sequence ID" value="ODS29727.1"/>
    <property type="molecule type" value="Genomic_DNA"/>
</dbReference>
<sequence length="100" mass="11758">MDKDFNTVTLNDTYNDPLLNPTLIVPKLSPNNIKWSVSKLDDPLIVGKLEAYWKTNDFENGKSNKPYKICITEYYHRDSGSWKFTKRHMDVNLIFRDEDS</sequence>
<gene>
    <name evidence="1" type="ORF">SCARUB_05172</name>
</gene>
<dbReference type="Proteomes" id="UP000094056">
    <property type="component" value="Unassembled WGS sequence"/>
</dbReference>
<evidence type="ECO:0000313" key="2">
    <source>
        <dbReference type="Proteomes" id="UP000094056"/>
    </source>
</evidence>
<organism evidence="1 2">
    <name type="scientific">Candidatus Scalindua rubra</name>
    <dbReference type="NCBI Taxonomy" id="1872076"/>
    <lineage>
        <taxon>Bacteria</taxon>
        <taxon>Pseudomonadati</taxon>
        <taxon>Planctomycetota</taxon>
        <taxon>Candidatus Brocadiia</taxon>
        <taxon>Candidatus Brocadiales</taxon>
        <taxon>Candidatus Scalinduaceae</taxon>
        <taxon>Candidatus Scalindua</taxon>
    </lineage>
</organism>
<protein>
    <submittedName>
        <fullName evidence="1">Uncharacterized protein</fullName>
    </submittedName>
</protein>
<dbReference type="AlphaFoldDB" id="A0A1E3X2A0"/>
<name>A0A1E3X2A0_9BACT</name>
<proteinExistence type="predicted"/>
<reference evidence="1 2" key="1">
    <citation type="submission" date="2016-07" db="EMBL/GenBank/DDBJ databases">
        <title>Draft genome of Scalindua rubra, obtained from a brine-seawater interface in the Red Sea, sheds light on salt adaptation in anammox bacteria.</title>
        <authorList>
            <person name="Speth D.R."/>
            <person name="Lagkouvardos I."/>
            <person name="Wang Y."/>
            <person name="Qian P.-Y."/>
            <person name="Dutilh B.E."/>
            <person name="Jetten M.S."/>
        </authorList>
    </citation>
    <scope>NUCLEOTIDE SEQUENCE [LARGE SCALE GENOMIC DNA]</scope>
    <source>
        <strain evidence="1">BSI-1</strain>
    </source>
</reference>
<comment type="caution">
    <text evidence="1">The sequence shown here is derived from an EMBL/GenBank/DDBJ whole genome shotgun (WGS) entry which is preliminary data.</text>
</comment>
<evidence type="ECO:0000313" key="1">
    <source>
        <dbReference type="EMBL" id="ODS29727.1"/>
    </source>
</evidence>